<dbReference type="CDD" id="cd00174">
    <property type="entry name" value="SH3"/>
    <property type="match status" value="1"/>
</dbReference>
<keyword evidence="2 5" id="KW-0728">SH3 domain</keyword>
<gene>
    <name evidence="8" type="ORF">Ciccas_001792</name>
</gene>
<dbReference type="EMBL" id="JBJKFK010000127">
    <property type="protein sequence ID" value="KAL3319536.1"/>
    <property type="molecule type" value="Genomic_DNA"/>
</dbReference>
<dbReference type="InterPro" id="IPR001452">
    <property type="entry name" value="SH3_domain"/>
</dbReference>
<dbReference type="PROSITE" id="PS50002">
    <property type="entry name" value="SH3"/>
    <property type="match status" value="1"/>
</dbReference>
<evidence type="ECO:0000256" key="2">
    <source>
        <dbReference type="ARBA" id="ARBA00022443"/>
    </source>
</evidence>
<feature type="coiled-coil region" evidence="6">
    <location>
        <begin position="1311"/>
        <end position="1351"/>
    </location>
</feature>
<dbReference type="Proteomes" id="UP001626550">
    <property type="component" value="Unassembled WGS sequence"/>
</dbReference>
<dbReference type="PANTHER" id="PTHR11915">
    <property type="entry name" value="SPECTRIN/FILAMIN RELATED CYTOSKELETAL PROTEIN"/>
    <property type="match status" value="1"/>
</dbReference>
<reference evidence="8 9" key="1">
    <citation type="submission" date="2024-11" db="EMBL/GenBank/DDBJ databases">
        <title>Adaptive evolution of stress response genes in parasites aligns with host niche diversity.</title>
        <authorList>
            <person name="Hahn C."/>
            <person name="Resl P."/>
        </authorList>
    </citation>
    <scope>NUCLEOTIDE SEQUENCE [LARGE SCALE GENOMIC DNA]</scope>
    <source>
        <strain evidence="8">EGGRZ-B1_66</strain>
        <tissue evidence="8">Body</tissue>
    </source>
</reference>
<evidence type="ECO:0000256" key="4">
    <source>
        <dbReference type="ARBA" id="ARBA00022553"/>
    </source>
</evidence>
<dbReference type="SMART" id="SM00326">
    <property type="entry name" value="SH3"/>
    <property type="match status" value="1"/>
</dbReference>
<protein>
    <recommendedName>
        <fullName evidence="7">SH3 domain-containing protein</fullName>
    </recommendedName>
</protein>
<evidence type="ECO:0000313" key="8">
    <source>
        <dbReference type="EMBL" id="KAL3319536.1"/>
    </source>
</evidence>
<keyword evidence="4" id="KW-0597">Phosphoprotein</keyword>
<keyword evidence="9" id="KW-1185">Reference proteome</keyword>
<evidence type="ECO:0000256" key="1">
    <source>
        <dbReference type="ARBA" id="ARBA00004496"/>
    </source>
</evidence>
<feature type="coiled-coil region" evidence="6">
    <location>
        <begin position="1059"/>
        <end position="1110"/>
    </location>
</feature>
<dbReference type="Pfam" id="PF00018">
    <property type="entry name" value="SH3_1"/>
    <property type="match status" value="1"/>
</dbReference>
<evidence type="ECO:0000256" key="3">
    <source>
        <dbReference type="ARBA" id="ARBA00022490"/>
    </source>
</evidence>
<evidence type="ECO:0000313" key="9">
    <source>
        <dbReference type="Proteomes" id="UP001626550"/>
    </source>
</evidence>
<dbReference type="InterPro" id="IPR036028">
    <property type="entry name" value="SH3-like_dom_sf"/>
</dbReference>
<comment type="subcellular location">
    <subcellularLocation>
        <location evidence="1">Cytoplasm</location>
    </subcellularLocation>
</comment>
<organism evidence="8 9">
    <name type="scientific">Cichlidogyrus casuarinus</name>
    <dbReference type="NCBI Taxonomy" id="1844966"/>
    <lineage>
        <taxon>Eukaryota</taxon>
        <taxon>Metazoa</taxon>
        <taxon>Spiralia</taxon>
        <taxon>Lophotrochozoa</taxon>
        <taxon>Platyhelminthes</taxon>
        <taxon>Monogenea</taxon>
        <taxon>Monopisthocotylea</taxon>
        <taxon>Dactylogyridea</taxon>
        <taxon>Ancyrocephalidae</taxon>
        <taxon>Cichlidogyrus</taxon>
    </lineage>
</organism>
<feature type="coiled-coil region" evidence="6">
    <location>
        <begin position="265"/>
        <end position="292"/>
    </location>
</feature>
<feature type="coiled-coil region" evidence="6">
    <location>
        <begin position="839"/>
        <end position="866"/>
    </location>
</feature>
<evidence type="ECO:0000259" key="7">
    <source>
        <dbReference type="PROSITE" id="PS50002"/>
    </source>
</evidence>
<dbReference type="InterPro" id="IPR018159">
    <property type="entry name" value="Spectrin/alpha-actinin"/>
</dbReference>
<keyword evidence="3" id="KW-0963">Cytoplasm</keyword>
<evidence type="ECO:0000256" key="6">
    <source>
        <dbReference type="SAM" id="Coils"/>
    </source>
</evidence>
<comment type="caution">
    <text evidence="8">The sequence shown here is derived from an EMBL/GenBank/DDBJ whole genome shotgun (WGS) entry which is preliminary data.</text>
</comment>
<accession>A0ABD2QM72</accession>
<dbReference type="GO" id="GO:0005737">
    <property type="term" value="C:cytoplasm"/>
    <property type="evidence" value="ECO:0007669"/>
    <property type="project" value="UniProtKB-SubCell"/>
</dbReference>
<feature type="coiled-coil region" evidence="6">
    <location>
        <begin position="1148"/>
        <end position="1243"/>
    </location>
</feature>
<feature type="coiled-coil region" evidence="6">
    <location>
        <begin position="650"/>
        <end position="688"/>
    </location>
</feature>
<sequence>MQNENNLRLYQTPSNLSVKRIDAAWKLLEHHEHEFLTSLSNVRLSLAKKEALAQRYLLKAAKMEEWLTESEAIYRKIYANFHGRELPSDTHVPISSLLKMADAFLLSVDTKWGEFEEFERRLRELQQCHYHQVFVCEQRFEGVQSRMTQLRDLTRNELPSLMDLLKEYGDLCQQMEQQSMQLLHLSVILTTKTKGELILEQGDGMQLDKSINGLQMLAAAIERHQLATKELEHMRVTVEPTCQAMENMWAESKRLSRCLPLKDNEKRDEVKVRELRAELAELIAQAETRGQELEHCQLLIGQLTELTALQSWLQSTLQLLEAVKLNQDKIGRSLLFAQRAVRRNKLQIAEIDARRGEWQGLERKSAKLLEQIPASKGALSGYLDQHLQRQLISMAKDWIQLDRRLGERTLLLNDCYESAQFYAESEDAAAWLAEKTKLLKELPEVSSEAKLEEVYAACGANQNETQAQLGLVNNLEKELQVFEKSDVQKLGQIVRLMTEESNDQELDPDTMSSAEKEQLSADSVLNLPRVIVLHDYTACDPRQRDLNVRRGELLLLTHKSNEQWWRVRRNNREASEAWTQVCQMYERALNESLPSSEVKSRQNQLMADLEGFVPASYLREVTTSSCTGEKISTLTRRLSRRKANTLHFDKANLINQQRQLENNYTSLVDNVRDRKQLLQEVLELHQNLAAVHELQHFLSQEPANDRVQKMDHLLSRISTGTCRHDLLKQSLKQNRFSRHFQSLLDPVTRQLASLQTSLAAFSDRQENDETLLASIAGMELFFGERFAHLQAIQTELGNDLRANAALIREHNNALLEADSIAVKMDQLRYRVSDKNGPEVKQKVQRLEELSKKLKQSLSDRERKLEEWGLNLRKRGLQEEIVLELRILTDAMHGLDVIALASGPGSRRDTHDRRTTRYTLMNLQSVELLEAKKSKVLELGERLAALKLKLDTPELQAEFVQPLLALERDLDAKSRQLDYSLKAQSLFKQCNVVSANLESLLTRVNSHNGARADGRRRTLADIKIAVVKDLDRLEALRHDINLMKFDPNTYGDVFEGLSRADGLSSALQEAILQAEEATKENEQKMQHQLQLDDFSDDLDKLENRLAVVKMTDSLDRRKSGLGRVVKQVQQLDSDLVQMQKSSPQNMLELAKLKMRLDQLKSSVQEAQDELMRREVEQRKQARLANLERQVSALEKEVQKEQPSQFGQQDQLLKIRTLAKILSKLEDDTGKAQQLMQRLQKLDKKEERSSGRLDEAVGLEDKEWVNTRIFEQEQETTKMNSPLIPVSQVDKQLKMNLSLQKRADLTPEQKIRLTANEEKLNALLDKIKESESRKQQLAEMQNCAKALAEIESRILQSPVHGLNDIDQKLQVRDYII</sequence>
<name>A0ABD2QM72_9PLAT</name>
<dbReference type="SUPFAM" id="SSF50044">
    <property type="entry name" value="SH3-domain"/>
    <property type="match status" value="1"/>
</dbReference>
<evidence type="ECO:0000256" key="5">
    <source>
        <dbReference type="PROSITE-ProRule" id="PRU00192"/>
    </source>
</evidence>
<keyword evidence="6" id="KW-0175">Coiled coil</keyword>
<dbReference type="Gene3D" id="2.30.30.40">
    <property type="entry name" value="SH3 Domains"/>
    <property type="match status" value="1"/>
</dbReference>
<dbReference type="SMART" id="SM00150">
    <property type="entry name" value="SPEC"/>
    <property type="match status" value="4"/>
</dbReference>
<dbReference type="Gene3D" id="1.20.58.60">
    <property type="match status" value="2"/>
</dbReference>
<feature type="domain" description="SH3" evidence="7">
    <location>
        <begin position="525"/>
        <end position="623"/>
    </location>
</feature>
<dbReference type="SUPFAM" id="SSF46966">
    <property type="entry name" value="Spectrin repeat"/>
    <property type="match status" value="3"/>
</dbReference>
<proteinExistence type="predicted"/>